<keyword evidence="4 7" id="KW-0689">Ribosomal protein</keyword>
<dbReference type="HAMAP" id="MF_01337_B">
    <property type="entry name" value="Ribosomal_uL18_B"/>
    <property type="match status" value="1"/>
</dbReference>
<dbReference type="NCBIfam" id="TIGR00060">
    <property type="entry name" value="L18_bact"/>
    <property type="match status" value="1"/>
</dbReference>
<dbReference type="GO" id="GO:0006412">
    <property type="term" value="P:translation"/>
    <property type="evidence" value="ECO:0007669"/>
    <property type="project" value="UniProtKB-UniRule"/>
</dbReference>
<evidence type="ECO:0000256" key="6">
    <source>
        <dbReference type="ARBA" id="ARBA00035197"/>
    </source>
</evidence>
<evidence type="ECO:0000313" key="9">
    <source>
        <dbReference type="Proteomes" id="UP000177382"/>
    </source>
</evidence>
<evidence type="ECO:0000256" key="4">
    <source>
        <dbReference type="ARBA" id="ARBA00022980"/>
    </source>
</evidence>
<keyword evidence="3 7" id="KW-0694">RNA-binding</keyword>
<dbReference type="STRING" id="1802485.A2V97_04215"/>
<sequence length="119" mass="13101">MKSKRSREIQRKARTRVKIARISNLPRLSVFRSNRHIVAQIIDDIKGETVVAVSDKTLAKGKSKVSGPRTAVAELVGMEIGKRAKAKKISKVTFDRGAYKYHGLVKALADGARKGGLNF</sequence>
<comment type="similarity">
    <text evidence="1 7">Belongs to the universal ribosomal protein uL18 family.</text>
</comment>
<dbReference type="Pfam" id="PF00861">
    <property type="entry name" value="Ribosomal_L18p"/>
    <property type="match status" value="1"/>
</dbReference>
<dbReference type="GO" id="GO:1990904">
    <property type="term" value="C:ribonucleoprotein complex"/>
    <property type="evidence" value="ECO:0007669"/>
    <property type="project" value="UniProtKB-KW"/>
</dbReference>
<keyword evidence="2 7" id="KW-0699">rRNA-binding</keyword>
<evidence type="ECO:0000256" key="7">
    <source>
        <dbReference type="HAMAP-Rule" id="MF_01337"/>
    </source>
</evidence>
<gene>
    <name evidence="7" type="primary">rplR</name>
    <name evidence="8" type="ORF">A2V97_04215</name>
</gene>
<comment type="subunit">
    <text evidence="7">Part of the 50S ribosomal subunit; part of the 5S rRNA/L5/L18/L25 subcomplex. Contacts the 5S and 23S rRNAs.</text>
</comment>
<dbReference type="Proteomes" id="UP000177382">
    <property type="component" value="Unassembled WGS sequence"/>
</dbReference>
<dbReference type="PANTHER" id="PTHR12899">
    <property type="entry name" value="39S RIBOSOMAL PROTEIN L18, MITOCHONDRIAL"/>
    <property type="match status" value="1"/>
</dbReference>
<dbReference type="EMBL" id="MGFX01000001">
    <property type="protein sequence ID" value="OGM15942.1"/>
    <property type="molecule type" value="Genomic_DNA"/>
</dbReference>
<dbReference type="InterPro" id="IPR057268">
    <property type="entry name" value="Ribosomal_L18"/>
</dbReference>
<dbReference type="GO" id="GO:0005840">
    <property type="term" value="C:ribosome"/>
    <property type="evidence" value="ECO:0007669"/>
    <property type="project" value="UniProtKB-KW"/>
</dbReference>
<reference evidence="8 9" key="1">
    <citation type="journal article" date="2016" name="Nat. Commun.">
        <title>Thousands of microbial genomes shed light on interconnected biogeochemical processes in an aquifer system.</title>
        <authorList>
            <person name="Anantharaman K."/>
            <person name="Brown C.T."/>
            <person name="Hug L.A."/>
            <person name="Sharon I."/>
            <person name="Castelle C.J."/>
            <person name="Probst A.J."/>
            <person name="Thomas B.C."/>
            <person name="Singh A."/>
            <person name="Wilkins M.J."/>
            <person name="Karaoz U."/>
            <person name="Brodie E.L."/>
            <person name="Williams K.H."/>
            <person name="Hubbard S.S."/>
            <person name="Banfield J.F."/>
        </authorList>
    </citation>
    <scope>NUCLEOTIDE SEQUENCE [LARGE SCALE GENOMIC DNA]</scope>
</reference>
<proteinExistence type="inferred from homology"/>
<dbReference type="PANTHER" id="PTHR12899:SF3">
    <property type="entry name" value="LARGE RIBOSOMAL SUBUNIT PROTEIN UL18M"/>
    <property type="match status" value="1"/>
</dbReference>
<organism evidence="8 9">
    <name type="scientific">Candidatus Woesebacteria bacterium RBG_16_42_24</name>
    <dbReference type="NCBI Taxonomy" id="1802485"/>
    <lineage>
        <taxon>Bacteria</taxon>
        <taxon>Candidatus Woeseibacteriota</taxon>
    </lineage>
</organism>
<evidence type="ECO:0000313" key="8">
    <source>
        <dbReference type="EMBL" id="OGM15942.1"/>
    </source>
</evidence>
<comment type="caution">
    <text evidence="8">The sequence shown here is derived from an EMBL/GenBank/DDBJ whole genome shotgun (WGS) entry which is preliminary data.</text>
</comment>
<dbReference type="InterPro" id="IPR004389">
    <property type="entry name" value="Ribosomal_uL18_bac-type"/>
</dbReference>
<dbReference type="GO" id="GO:0005737">
    <property type="term" value="C:cytoplasm"/>
    <property type="evidence" value="ECO:0007669"/>
    <property type="project" value="UniProtKB-ARBA"/>
</dbReference>
<keyword evidence="5 7" id="KW-0687">Ribonucleoprotein</keyword>
<dbReference type="CDD" id="cd00432">
    <property type="entry name" value="Ribosomal_L18_L5e"/>
    <property type="match status" value="1"/>
</dbReference>
<dbReference type="GO" id="GO:0003735">
    <property type="term" value="F:structural constituent of ribosome"/>
    <property type="evidence" value="ECO:0007669"/>
    <property type="project" value="InterPro"/>
</dbReference>
<dbReference type="GO" id="GO:0008097">
    <property type="term" value="F:5S rRNA binding"/>
    <property type="evidence" value="ECO:0007669"/>
    <property type="project" value="TreeGrafter"/>
</dbReference>
<comment type="function">
    <text evidence="7">This is one of the proteins that bind and probably mediate the attachment of the 5S RNA into the large ribosomal subunit, where it forms part of the central protuberance.</text>
</comment>
<evidence type="ECO:0000256" key="5">
    <source>
        <dbReference type="ARBA" id="ARBA00023274"/>
    </source>
</evidence>
<evidence type="ECO:0000256" key="1">
    <source>
        <dbReference type="ARBA" id="ARBA00007116"/>
    </source>
</evidence>
<accession>A0A1F7XLL4</accession>
<dbReference type="FunFam" id="3.30.420.100:FF:000001">
    <property type="entry name" value="50S ribosomal protein L18"/>
    <property type="match status" value="1"/>
</dbReference>
<dbReference type="InterPro" id="IPR005484">
    <property type="entry name" value="Ribosomal_uL18_bac/plant/anim"/>
</dbReference>
<dbReference type="SUPFAM" id="SSF53137">
    <property type="entry name" value="Translational machinery components"/>
    <property type="match status" value="1"/>
</dbReference>
<dbReference type="Gene3D" id="3.30.420.100">
    <property type="match status" value="1"/>
</dbReference>
<dbReference type="AlphaFoldDB" id="A0A1F7XLL4"/>
<evidence type="ECO:0000256" key="3">
    <source>
        <dbReference type="ARBA" id="ARBA00022884"/>
    </source>
</evidence>
<evidence type="ECO:0000256" key="2">
    <source>
        <dbReference type="ARBA" id="ARBA00022730"/>
    </source>
</evidence>
<protein>
    <recommendedName>
        <fullName evidence="6 7">Large ribosomal subunit protein uL18</fullName>
    </recommendedName>
</protein>
<name>A0A1F7XLL4_9BACT</name>